<dbReference type="Proteomes" id="UP000001312">
    <property type="component" value="Unassembled WGS sequence"/>
</dbReference>
<dbReference type="InParanoid" id="A7EEC9"/>
<dbReference type="KEGG" id="ssl:SS1G_03669"/>
<gene>
    <name evidence="1" type="ORF">SS1G_03669</name>
</gene>
<sequence>MTKNSQPVKHILVWEFFPNYPLKLCMDTFGGAESSGDMSDPSFAKRAWG</sequence>
<name>A7EEC9_SCLS1</name>
<dbReference type="RefSeq" id="XP_001595580.1">
    <property type="nucleotide sequence ID" value="XM_001595530.1"/>
</dbReference>
<dbReference type="EMBL" id="CH476624">
    <property type="protein sequence ID" value="EDO01195.1"/>
    <property type="molecule type" value="Genomic_DNA"/>
</dbReference>
<dbReference type="HOGENOM" id="CLU_3143897_0_0_1"/>
<evidence type="ECO:0000313" key="2">
    <source>
        <dbReference type="Proteomes" id="UP000001312"/>
    </source>
</evidence>
<reference evidence="2" key="1">
    <citation type="journal article" date="2011" name="PLoS Genet.">
        <title>Genomic analysis of the necrotrophic fungal pathogens Sclerotinia sclerotiorum and Botrytis cinerea.</title>
        <authorList>
            <person name="Amselem J."/>
            <person name="Cuomo C.A."/>
            <person name="van Kan J.A."/>
            <person name="Viaud M."/>
            <person name="Benito E.P."/>
            <person name="Couloux A."/>
            <person name="Coutinho P.M."/>
            <person name="de Vries R.P."/>
            <person name="Dyer P.S."/>
            <person name="Fillinger S."/>
            <person name="Fournier E."/>
            <person name="Gout L."/>
            <person name="Hahn M."/>
            <person name="Kohn L."/>
            <person name="Lapalu N."/>
            <person name="Plummer K.M."/>
            <person name="Pradier J.M."/>
            <person name="Quevillon E."/>
            <person name="Sharon A."/>
            <person name="Simon A."/>
            <person name="ten Have A."/>
            <person name="Tudzynski B."/>
            <person name="Tudzynski P."/>
            <person name="Wincker P."/>
            <person name="Andrew M."/>
            <person name="Anthouard V."/>
            <person name="Beever R.E."/>
            <person name="Beffa R."/>
            <person name="Benoit I."/>
            <person name="Bouzid O."/>
            <person name="Brault B."/>
            <person name="Chen Z."/>
            <person name="Choquer M."/>
            <person name="Collemare J."/>
            <person name="Cotton P."/>
            <person name="Danchin E.G."/>
            <person name="Da Silva C."/>
            <person name="Gautier A."/>
            <person name="Giraud C."/>
            <person name="Giraud T."/>
            <person name="Gonzalez C."/>
            <person name="Grossetete S."/>
            <person name="Guldener U."/>
            <person name="Henrissat B."/>
            <person name="Howlett B.J."/>
            <person name="Kodira C."/>
            <person name="Kretschmer M."/>
            <person name="Lappartient A."/>
            <person name="Leroch M."/>
            <person name="Levis C."/>
            <person name="Mauceli E."/>
            <person name="Neuveglise C."/>
            <person name="Oeser B."/>
            <person name="Pearson M."/>
            <person name="Poulain J."/>
            <person name="Poussereau N."/>
            <person name="Quesneville H."/>
            <person name="Rascle C."/>
            <person name="Schumacher J."/>
            <person name="Segurens B."/>
            <person name="Sexton A."/>
            <person name="Silva E."/>
            <person name="Sirven C."/>
            <person name="Soanes D.M."/>
            <person name="Talbot N.J."/>
            <person name="Templeton M."/>
            <person name="Yandava C."/>
            <person name="Yarden O."/>
            <person name="Zeng Q."/>
            <person name="Rollins J.A."/>
            <person name="Lebrun M.H."/>
            <person name="Dickman M."/>
        </authorList>
    </citation>
    <scope>NUCLEOTIDE SEQUENCE [LARGE SCALE GENOMIC DNA]</scope>
    <source>
        <strain evidence="2">ATCC 18683 / 1980 / Ss-1</strain>
    </source>
</reference>
<keyword evidence="2" id="KW-1185">Reference proteome</keyword>
<protein>
    <submittedName>
        <fullName evidence="1">Uncharacterized protein</fullName>
    </submittedName>
</protein>
<organism evidence="1 2">
    <name type="scientific">Sclerotinia sclerotiorum (strain ATCC 18683 / 1980 / Ss-1)</name>
    <name type="common">White mold</name>
    <name type="synonym">Whetzelinia sclerotiorum</name>
    <dbReference type="NCBI Taxonomy" id="665079"/>
    <lineage>
        <taxon>Eukaryota</taxon>
        <taxon>Fungi</taxon>
        <taxon>Dikarya</taxon>
        <taxon>Ascomycota</taxon>
        <taxon>Pezizomycotina</taxon>
        <taxon>Leotiomycetes</taxon>
        <taxon>Helotiales</taxon>
        <taxon>Sclerotiniaceae</taxon>
        <taxon>Sclerotinia</taxon>
    </lineage>
</organism>
<evidence type="ECO:0000313" key="1">
    <source>
        <dbReference type="EMBL" id="EDO01195.1"/>
    </source>
</evidence>
<proteinExistence type="predicted"/>
<dbReference type="GeneID" id="5491986"/>
<accession>A7EEC9</accession>
<dbReference type="AlphaFoldDB" id="A7EEC9"/>